<protein>
    <submittedName>
        <fullName evidence="1">DNA polymerase</fullName>
    </submittedName>
</protein>
<dbReference type="SUPFAM" id="SSF56672">
    <property type="entry name" value="DNA/RNA polymerases"/>
    <property type="match status" value="1"/>
</dbReference>
<organism evidence="1 2">
    <name type="scientific">Bacillus phage Gxv1</name>
    <dbReference type="NCBI Taxonomy" id="2736266"/>
    <lineage>
        <taxon>Viruses</taxon>
        <taxon>Duplodnaviria</taxon>
        <taxon>Heunggongvirae</taxon>
        <taxon>Uroviricota</taxon>
        <taxon>Caudoviricetes</taxon>
        <taxon>Salasmaviridae</taxon>
        <taxon>Picovirinae</taxon>
        <taxon>Salasvirus</taxon>
        <taxon>Salasvirus Gxv1</taxon>
    </lineage>
</organism>
<dbReference type="RefSeq" id="YP_009910659.1">
    <property type="nucleotide sequence ID" value="NC_049974.1"/>
</dbReference>
<reference evidence="1 2" key="1">
    <citation type="submission" date="2020-05" db="EMBL/GenBank/DDBJ databases">
        <authorList>
            <person name="Guo X."/>
        </authorList>
    </citation>
    <scope>NUCLEOTIDE SEQUENCE [LARGE SCALE GENOMIC DNA]</scope>
</reference>
<evidence type="ECO:0000313" key="2">
    <source>
        <dbReference type="Proteomes" id="UP000509402"/>
    </source>
</evidence>
<dbReference type="Proteomes" id="UP000509402">
    <property type="component" value="Segment"/>
</dbReference>
<sequence length="68" mass="7621">MTHSRPVPASPDDYTFIKFSVKCAGMTDKIKKEVTFENFKVGFSRKMKPKPVQVPGGVVLVDDTFTIK</sequence>
<accession>A0A6M9Z871</accession>
<proteinExistence type="predicted"/>
<keyword evidence="2" id="KW-1185">Reference proteome</keyword>
<evidence type="ECO:0000313" key="1">
    <source>
        <dbReference type="EMBL" id="QKN88698.1"/>
    </source>
</evidence>
<dbReference type="EMBL" id="MT459794">
    <property type="protein sequence ID" value="QKN88698.1"/>
    <property type="molecule type" value="Genomic_DNA"/>
</dbReference>
<dbReference type="KEGG" id="vg:56239380"/>
<dbReference type="Gene3D" id="4.10.80.30">
    <property type="entry name" value="DNA polymerase, domain 6"/>
    <property type="match status" value="1"/>
</dbReference>
<name>A0A6M9Z871_9CAUD</name>
<dbReference type="InterPro" id="IPR043502">
    <property type="entry name" value="DNA/RNA_pol_sf"/>
</dbReference>
<dbReference type="GeneID" id="56239380"/>